<dbReference type="InParanoid" id="A0A1J7JIG3"/>
<feature type="domain" description="Major facilitator superfamily (MFS) profile" evidence="7">
    <location>
        <begin position="72"/>
        <end position="562"/>
    </location>
</feature>
<name>A0A1J7JIG3_9PEZI</name>
<feature type="transmembrane region" description="Helical" evidence="6">
    <location>
        <begin position="425"/>
        <end position="443"/>
    </location>
</feature>
<evidence type="ECO:0000256" key="6">
    <source>
        <dbReference type="SAM" id="Phobius"/>
    </source>
</evidence>
<dbReference type="AlphaFoldDB" id="A0A1J7JIG3"/>
<evidence type="ECO:0000256" key="2">
    <source>
        <dbReference type="ARBA" id="ARBA00022692"/>
    </source>
</evidence>
<sequence length="607" mass="65019">MSGAHVPEAIPVDDERTPLLGPPGTSKVSDSTLQATSVREEGNTIQDYGVSDELHISISSVAEVLHLVENAFAKTDTSGVFVANAEGSLVLASYAQISSEFDDLNNSNWIVTSYMLATSVTMPMYGKLSDIFGRSHMIMVAYVMFVIGNLVCGIAQSLAAVVVGRTIAGIGGAGMGTLVSIIITDLVPRRDVAMWRSYVGIIAVAGRSSGGVIGGYLSDTVGWRLYGFHLMELPFVQCRFTLNTANIFNRTFLGQCPPTALALLLSWYLVPNTTVASSNQSTRQKLGRVDFVGGLLIGLTILAFLLTLELAGTTLPWDQPGVYCCFAASAAFGLLTCVYESACAKEPILSPRLLLSRDILIPNTTNFCQAAAQLGMMYTVPIFFQATQGASSSTAGAHLLPAPLGVTVGGLIGGCMTRRSGHYRVLLVVATVCSSVSYLLLALRWGEHVSTWQSLYMFPSGLGNGLVLSTVFVALTANVEGTDMSAVCSIYYMTGQIGALVGIAVTDAVLQGTLWSRLQSELNTFPDKIKIIQGVFSDIDYIQGLEGHAKQIVVLSYIQAMKLAHGMDKPGMKQLMTRLTKMVAQNFAFGVIAWLASLLVREYKIRE</sequence>
<keyword evidence="3 6" id="KW-1133">Transmembrane helix</keyword>
<keyword evidence="4 6" id="KW-0472">Membrane</keyword>
<organism evidence="8 9">
    <name type="scientific">Coniochaeta ligniaria NRRL 30616</name>
    <dbReference type="NCBI Taxonomy" id="1408157"/>
    <lineage>
        <taxon>Eukaryota</taxon>
        <taxon>Fungi</taxon>
        <taxon>Dikarya</taxon>
        <taxon>Ascomycota</taxon>
        <taxon>Pezizomycotina</taxon>
        <taxon>Sordariomycetes</taxon>
        <taxon>Sordariomycetidae</taxon>
        <taxon>Coniochaetales</taxon>
        <taxon>Coniochaetaceae</taxon>
        <taxon>Coniochaeta</taxon>
    </lineage>
</organism>
<dbReference type="InterPro" id="IPR011701">
    <property type="entry name" value="MFS"/>
</dbReference>
<dbReference type="PANTHER" id="PTHR23501">
    <property type="entry name" value="MAJOR FACILITATOR SUPERFAMILY"/>
    <property type="match status" value="1"/>
</dbReference>
<feature type="transmembrane region" description="Helical" evidence="6">
    <location>
        <begin position="138"/>
        <end position="161"/>
    </location>
</feature>
<feature type="transmembrane region" description="Helical" evidence="6">
    <location>
        <begin position="167"/>
        <end position="186"/>
    </location>
</feature>
<gene>
    <name evidence="8" type="ORF">CONLIGDRAFT_695573</name>
</gene>
<evidence type="ECO:0000313" key="8">
    <source>
        <dbReference type="EMBL" id="OIW33161.1"/>
    </source>
</evidence>
<evidence type="ECO:0000256" key="1">
    <source>
        <dbReference type="ARBA" id="ARBA00004141"/>
    </source>
</evidence>
<feature type="transmembrane region" description="Helical" evidence="6">
    <location>
        <begin position="291"/>
        <end position="308"/>
    </location>
</feature>
<evidence type="ECO:0000313" key="9">
    <source>
        <dbReference type="Proteomes" id="UP000182658"/>
    </source>
</evidence>
<evidence type="ECO:0000256" key="5">
    <source>
        <dbReference type="SAM" id="MobiDB-lite"/>
    </source>
</evidence>
<dbReference type="EMBL" id="KV875094">
    <property type="protein sequence ID" value="OIW33161.1"/>
    <property type="molecule type" value="Genomic_DNA"/>
</dbReference>
<feature type="region of interest" description="Disordered" evidence="5">
    <location>
        <begin position="1"/>
        <end position="34"/>
    </location>
</feature>
<dbReference type="Gene3D" id="1.20.1250.20">
    <property type="entry name" value="MFS general substrate transporter like domains"/>
    <property type="match status" value="1"/>
</dbReference>
<accession>A0A1J7JIG3</accession>
<dbReference type="PROSITE" id="PS50850">
    <property type="entry name" value="MFS"/>
    <property type="match status" value="1"/>
</dbReference>
<comment type="subcellular location">
    <subcellularLocation>
        <location evidence="1">Membrane</location>
        <topology evidence="1">Multi-pass membrane protein</topology>
    </subcellularLocation>
</comment>
<feature type="transmembrane region" description="Helical" evidence="6">
    <location>
        <begin position="582"/>
        <end position="600"/>
    </location>
</feature>
<feature type="transmembrane region" description="Helical" evidence="6">
    <location>
        <begin position="489"/>
        <end position="510"/>
    </location>
</feature>
<evidence type="ECO:0000256" key="4">
    <source>
        <dbReference type="ARBA" id="ARBA00023136"/>
    </source>
</evidence>
<feature type="transmembrane region" description="Helical" evidence="6">
    <location>
        <begin position="455"/>
        <end position="477"/>
    </location>
</feature>
<dbReference type="PANTHER" id="PTHR23501:SF33">
    <property type="entry name" value="MAJOR FACILITATOR SUPERFAMILY (MFS) PROFILE DOMAIN-CONTAINING PROTEIN"/>
    <property type="match status" value="1"/>
</dbReference>
<dbReference type="InterPro" id="IPR020846">
    <property type="entry name" value="MFS_dom"/>
</dbReference>
<reference evidence="8 9" key="1">
    <citation type="submission" date="2016-10" db="EMBL/GenBank/DDBJ databases">
        <title>Draft genome sequence of Coniochaeta ligniaria NRRL30616, a lignocellulolytic fungus for bioabatement of inhibitors in plant biomass hydrolysates.</title>
        <authorList>
            <consortium name="DOE Joint Genome Institute"/>
            <person name="Jimenez D.J."/>
            <person name="Hector R.E."/>
            <person name="Riley R."/>
            <person name="Sun H."/>
            <person name="Grigoriev I.V."/>
            <person name="Van Elsas J.D."/>
            <person name="Nichols N.N."/>
        </authorList>
    </citation>
    <scope>NUCLEOTIDE SEQUENCE [LARGE SCALE GENOMIC DNA]</scope>
    <source>
        <strain evidence="8 9">NRRL 30616</strain>
    </source>
</reference>
<feature type="transmembrane region" description="Helical" evidence="6">
    <location>
        <begin position="198"/>
        <end position="217"/>
    </location>
</feature>
<dbReference type="GO" id="GO:0015174">
    <property type="term" value="F:basic amino acid transmembrane transporter activity"/>
    <property type="evidence" value="ECO:0007669"/>
    <property type="project" value="TreeGrafter"/>
</dbReference>
<keyword evidence="2 6" id="KW-0812">Transmembrane</keyword>
<dbReference type="Pfam" id="PF07690">
    <property type="entry name" value="MFS_1"/>
    <property type="match status" value="1"/>
</dbReference>
<dbReference type="GO" id="GO:0000329">
    <property type="term" value="C:fungal-type vacuole membrane"/>
    <property type="evidence" value="ECO:0007669"/>
    <property type="project" value="TreeGrafter"/>
</dbReference>
<dbReference type="InterPro" id="IPR036259">
    <property type="entry name" value="MFS_trans_sf"/>
</dbReference>
<dbReference type="SUPFAM" id="SSF103473">
    <property type="entry name" value="MFS general substrate transporter"/>
    <property type="match status" value="1"/>
</dbReference>
<dbReference type="Gene3D" id="1.20.1720.10">
    <property type="entry name" value="Multidrug resistance protein D"/>
    <property type="match status" value="1"/>
</dbReference>
<dbReference type="OrthoDB" id="6770063at2759"/>
<protein>
    <submittedName>
        <fullName evidence="8">MFS general substrate transporter</fullName>
    </submittedName>
</protein>
<evidence type="ECO:0000259" key="7">
    <source>
        <dbReference type="PROSITE" id="PS50850"/>
    </source>
</evidence>
<evidence type="ECO:0000256" key="3">
    <source>
        <dbReference type="ARBA" id="ARBA00022989"/>
    </source>
</evidence>
<keyword evidence="9" id="KW-1185">Reference proteome</keyword>
<dbReference type="Proteomes" id="UP000182658">
    <property type="component" value="Unassembled WGS sequence"/>
</dbReference>
<proteinExistence type="predicted"/>